<evidence type="ECO:0000259" key="6">
    <source>
        <dbReference type="PROSITE" id="PS50932"/>
    </source>
</evidence>
<accession>A0A146G4C2</accession>
<gene>
    <name evidence="7" type="ORF">TSACC_21058</name>
</gene>
<dbReference type="GO" id="GO:0003700">
    <property type="term" value="F:DNA-binding transcription factor activity"/>
    <property type="evidence" value="ECO:0007669"/>
    <property type="project" value="TreeGrafter"/>
</dbReference>
<name>A0A146G4C2_TERSA</name>
<dbReference type="GO" id="GO:0000976">
    <property type="term" value="F:transcription cis-regulatory region binding"/>
    <property type="evidence" value="ECO:0007669"/>
    <property type="project" value="TreeGrafter"/>
</dbReference>
<dbReference type="SMART" id="SM00354">
    <property type="entry name" value="HTH_LACI"/>
    <property type="match status" value="1"/>
</dbReference>
<feature type="compositionally biased region" description="Basic and acidic residues" evidence="5">
    <location>
        <begin position="338"/>
        <end position="347"/>
    </location>
</feature>
<feature type="region of interest" description="Disordered" evidence="5">
    <location>
        <begin position="338"/>
        <end position="358"/>
    </location>
</feature>
<dbReference type="InterPro" id="IPR046335">
    <property type="entry name" value="LacI/GalR-like_sensor"/>
</dbReference>
<dbReference type="RefSeq" id="WP_075078485.1">
    <property type="nucleotide sequence ID" value="NZ_BDCO01000002.1"/>
</dbReference>
<keyword evidence="8" id="KW-1185">Reference proteome</keyword>
<dbReference type="Pfam" id="PF13377">
    <property type="entry name" value="Peripla_BP_3"/>
    <property type="match status" value="1"/>
</dbReference>
<proteinExistence type="predicted"/>
<keyword evidence="1" id="KW-0678">Repressor</keyword>
<organism evidence="7 8">
    <name type="scientific">Terrimicrobium sacchariphilum</name>
    <dbReference type="NCBI Taxonomy" id="690879"/>
    <lineage>
        <taxon>Bacteria</taxon>
        <taxon>Pseudomonadati</taxon>
        <taxon>Verrucomicrobiota</taxon>
        <taxon>Terrimicrobiia</taxon>
        <taxon>Terrimicrobiales</taxon>
        <taxon>Terrimicrobiaceae</taxon>
        <taxon>Terrimicrobium</taxon>
    </lineage>
</organism>
<evidence type="ECO:0000256" key="2">
    <source>
        <dbReference type="ARBA" id="ARBA00023015"/>
    </source>
</evidence>
<protein>
    <submittedName>
        <fullName evidence="7">LacI family transcriptional regulator</fullName>
    </submittedName>
</protein>
<dbReference type="OrthoDB" id="184082at2"/>
<dbReference type="PANTHER" id="PTHR30146">
    <property type="entry name" value="LACI-RELATED TRANSCRIPTIONAL REPRESSOR"/>
    <property type="match status" value="1"/>
</dbReference>
<dbReference type="CDD" id="cd01392">
    <property type="entry name" value="HTH_LacI"/>
    <property type="match status" value="1"/>
</dbReference>
<dbReference type="InterPro" id="IPR000843">
    <property type="entry name" value="HTH_LacI"/>
</dbReference>
<dbReference type="InterPro" id="IPR028082">
    <property type="entry name" value="Peripla_BP_I"/>
</dbReference>
<dbReference type="Gene3D" id="3.40.50.2300">
    <property type="match status" value="2"/>
</dbReference>
<comment type="caution">
    <text evidence="7">The sequence shown here is derived from an EMBL/GenBank/DDBJ whole genome shotgun (WGS) entry which is preliminary data.</text>
</comment>
<evidence type="ECO:0000313" key="8">
    <source>
        <dbReference type="Proteomes" id="UP000076023"/>
    </source>
</evidence>
<dbReference type="PROSITE" id="PS50932">
    <property type="entry name" value="HTH_LACI_2"/>
    <property type="match status" value="1"/>
</dbReference>
<evidence type="ECO:0000256" key="3">
    <source>
        <dbReference type="ARBA" id="ARBA00023125"/>
    </source>
</evidence>
<evidence type="ECO:0000313" key="7">
    <source>
        <dbReference type="EMBL" id="GAT32659.1"/>
    </source>
</evidence>
<dbReference type="STRING" id="690879.TSACC_21058"/>
<dbReference type="InParanoid" id="A0A146G4C2"/>
<reference evidence="8" key="1">
    <citation type="journal article" date="2017" name="Genome Announc.">
        <title>Draft Genome Sequence of Terrimicrobium sacchariphilum NM-5T, a Facultative Anaerobic Soil Bacterium of the Class Spartobacteria.</title>
        <authorList>
            <person name="Qiu Y.L."/>
            <person name="Tourlousse D.M."/>
            <person name="Matsuura N."/>
            <person name="Ohashi A."/>
            <person name="Sekiguchi Y."/>
        </authorList>
    </citation>
    <scope>NUCLEOTIDE SEQUENCE [LARGE SCALE GENOMIC DNA]</scope>
    <source>
        <strain evidence="8">NM-5</strain>
    </source>
</reference>
<dbReference type="AlphaFoldDB" id="A0A146G4C2"/>
<evidence type="ECO:0000256" key="4">
    <source>
        <dbReference type="ARBA" id="ARBA00023163"/>
    </source>
</evidence>
<dbReference type="Gene3D" id="1.10.260.40">
    <property type="entry name" value="lambda repressor-like DNA-binding domains"/>
    <property type="match status" value="1"/>
</dbReference>
<dbReference type="InterPro" id="IPR010982">
    <property type="entry name" value="Lambda_DNA-bd_dom_sf"/>
</dbReference>
<sequence length="358" mass="40785">MERRVTQSDVARRAGVTRPAVTMALRGHPSIPLATQERIRRIAEEMGYVPDPMLSALASYRSTLRPASYHGTLAWLGNNLPPFDWREVTMFRSYYDGAVRRAASYGYNVEIFDFQAKGSTPEKIAKAFRFRNISGVLLSPQPGPSWELSFPWEHFSFVTFGYSLVRPALHTVAPTQFRAMMMTMRKLYEKGYRRIGFGCSFLVDERTDHHLLGGYLVEKALFERKLTMPLFDEEKADAPLFRKWFLKHRPDAIVTGNPRLLQVIEDAGFRVPEDVGLACPTLPEPDIDFAGVYEDSFHMGETAVDTLVGMIHRGERGIPERPHYVHVPGLWLEGRTLRDRHAPEKKNAGTAKRSRRSS</sequence>
<dbReference type="PANTHER" id="PTHR30146:SF148">
    <property type="entry name" value="HTH-TYPE TRANSCRIPTIONAL REPRESSOR PURR-RELATED"/>
    <property type="match status" value="1"/>
</dbReference>
<keyword evidence="3" id="KW-0238">DNA-binding</keyword>
<evidence type="ECO:0000256" key="5">
    <source>
        <dbReference type="SAM" id="MobiDB-lite"/>
    </source>
</evidence>
<dbReference type="SUPFAM" id="SSF47413">
    <property type="entry name" value="lambda repressor-like DNA-binding domains"/>
    <property type="match status" value="1"/>
</dbReference>
<dbReference type="EMBL" id="BDCO01000002">
    <property type="protein sequence ID" value="GAT32659.1"/>
    <property type="molecule type" value="Genomic_DNA"/>
</dbReference>
<dbReference type="Proteomes" id="UP000076023">
    <property type="component" value="Unassembled WGS sequence"/>
</dbReference>
<keyword evidence="4" id="KW-0804">Transcription</keyword>
<evidence type="ECO:0000256" key="1">
    <source>
        <dbReference type="ARBA" id="ARBA00022491"/>
    </source>
</evidence>
<dbReference type="SUPFAM" id="SSF53822">
    <property type="entry name" value="Periplasmic binding protein-like I"/>
    <property type="match status" value="1"/>
</dbReference>
<feature type="domain" description="HTH lacI-type" evidence="6">
    <location>
        <begin position="5"/>
        <end position="59"/>
    </location>
</feature>
<dbReference type="Pfam" id="PF00356">
    <property type="entry name" value="LacI"/>
    <property type="match status" value="1"/>
</dbReference>
<keyword evidence="2" id="KW-0805">Transcription regulation</keyword>